<gene>
    <name evidence="2" type="ORF">DL239_17630</name>
</gene>
<evidence type="ECO:0000259" key="1">
    <source>
        <dbReference type="PROSITE" id="PS51725"/>
    </source>
</evidence>
<keyword evidence="2" id="KW-0503">Monooxygenase</keyword>
<dbReference type="RefSeq" id="WP_167685412.1">
    <property type="nucleotide sequence ID" value="NZ_QHLQ01000022.1"/>
</dbReference>
<proteinExistence type="predicted"/>
<evidence type="ECO:0000313" key="2">
    <source>
        <dbReference type="EMBL" id="NIZ62793.1"/>
    </source>
</evidence>
<dbReference type="EMBL" id="QHLQ01000022">
    <property type="protein sequence ID" value="NIZ62793.1"/>
    <property type="molecule type" value="Genomic_DNA"/>
</dbReference>
<dbReference type="Gene3D" id="3.30.70.100">
    <property type="match status" value="1"/>
</dbReference>
<evidence type="ECO:0000313" key="3">
    <source>
        <dbReference type="Proteomes" id="UP001429564"/>
    </source>
</evidence>
<accession>A0ABX0WC32</accession>
<dbReference type="Proteomes" id="UP001429564">
    <property type="component" value="Unassembled WGS sequence"/>
</dbReference>
<dbReference type="GO" id="GO:0004497">
    <property type="term" value="F:monooxygenase activity"/>
    <property type="evidence" value="ECO:0007669"/>
    <property type="project" value="UniProtKB-KW"/>
</dbReference>
<keyword evidence="2" id="KW-0560">Oxidoreductase</keyword>
<protein>
    <submittedName>
        <fullName evidence="2">Antibiotic biosynthesis monooxygenase</fullName>
    </submittedName>
</protein>
<dbReference type="Pfam" id="PF03992">
    <property type="entry name" value="ABM"/>
    <property type="match status" value="1"/>
</dbReference>
<reference evidence="2 3" key="1">
    <citation type="submission" date="2018-05" db="EMBL/GenBank/DDBJ databases">
        <authorList>
            <person name="Zhang Y.-J."/>
        </authorList>
    </citation>
    <scope>NUCLEOTIDE SEQUENCE [LARGE SCALE GENOMIC DNA]</scope>
    <source>
        <strain evidence="2 3">CY04</strain>
    </source>
</reference>
<dbReference type="PROSITE" id="PS51725">
    <property type="entry name" value="ABM"/>
    <property type="match status" value="1"/>
</dbReference>
<keyword evidence="3" id="KW-1185">Reference proteome</keyword>
<feature type="domain" description="ABM" evidence="1">
    <location>
        <begin position="1"/>
        <end position="91"/>
    </location>
</feature>
<name>A0ABX0WC32_9RHOB</name>
<comment type="caution">
    <text evidence="2">The sequence shown here is derived from an EMBL/GenBank/DDBJ whole genome shotgun (WGS) entry which is preliminary data.</text>
</comment>
<dbReference type="InterPro" id="IPR007138">
    <property type="entry name" value="ABM_dom"/>
</dbReference>
<dbReference type="InterPro" id="IPR011008">
    <property type="entry name" value="Dimeric_a/b-barrel"/>
</dbReference>
<organism evidence="2 3">
    <name type="scientific">Parasedimentitalea denitrificans</name>
    <dbReference type="NCBI Taxonomy" id="2211118"/>
    <lineage>
        <taxon>Bacteria</taxon>
        <taxon>Pseudomonadati</taxon>
        <taxon>Pseudomonadota</taxon>
        <taxon>Alphaproteobacteria</taxon>
        <taxon>Rhodobacterales</taxon>
        <taxon>Paracoccaceae</taxon>
        <taxon>Parasedimentitalea</taxon>
    </lineage>
</organism>
<dbReference type="SUPFAM" id="SSF54909">
    <property type="entry name" value="Dimeric alpha+beta barrel"/>
    <property type="match status" value="1"/>
</dbReference>
<sequence>MLIAHVTFEVDQTNSVKALEALTTEAAQVRAMAGCIAFNPFQDAINPALIGVLHEWETSDDFDGYTASEEFARVGATLRPMMVKPPLSRRFDASLVESV</sequence>